<accession>R7ZMA8</accession>
<dbReference type="Pfam" id="PF01979">
    <property type="entry name" value="Amidohydro_1"/>
    <property type="match status" value="1"/>
</dbReference>
<comment type="caution">
    <text evidence="2">The sequence shown here is derived from an EMBL/GenBank/DDBJ whole genome shotgun (WGS) entry which is preliminary data.</text>
</comment>
<feature type="domain" description="Amidohydrolase-related" evidence="1">
    <location>
        <begin position="290"/>
        <end position="366"/>
    </location>
</feature>
<evidence type="ECO:0000259" key="1">
    <source>
        <dbReference type="Pfam" id="PF01979"/>
    </source>
</evidence>
<evidence type="ECO:0000313" key="2">
    <source>
        <dbReference type="EMBL" id="EON75233.1"/>
    </source>
</evidence>
<sequence>MRYIPGIWVLLIGCFLLITGSHSVWAQSYDLVIKNGHLFDAKNGINQPMEIAILKGKIAKVASHIPATEGNKVIDAGGMWISPGFIDPHTHVFVGEKPRVFAGGSSSVFPDAFSFRSGVTTVVDAGTSGWRNFEHFKSTVIDVAQTRVLAFLNIAGGGMSGDPYQQDIQDMNPEMTFNMIQKYPDLMVGVKIGHYEGESWQPFDLAVEAAALSNRPLLVECHLPEYSLKEQLRRMRPGDLLTHTYEHIRDREPIIDQNGNLLPAVIEARKRGVLFDLSHGGAGFWFDQAVPAIQQGLTPDTFGTDLHRFSMNSGMKNFANVLSKFLALGLDLEEVLEKATWGTAKALKREDLGHLSEGAVADLTLLSIRSGSFGFVDSAGMSITGNQMIEPELTIRAGRVVYDLNGISATPFKKVK</sequence>
<dbReference type="Proteomes" id="UP000013909">
    <property type="component" value="Unassembled WGS sequence"/>
</dbReference>
<dbReference type="Gene3D" id="2.30.40.10">
    <property type="entry name" value="Urease, subunit C, domain 1"/>
    <property type="match status" value="1"/>
</dbReference>
<dbReference type="Gene3D" id="3.20.20.140">
    <property type="entry name" value="Metal-dependent hydrolases"/>
    <property type="match status" value="1"/>
</dbReference>
<keyword evidence="2" id="KW-0378">Hydrolase</keyword>
<dbReference type="GO" id="GO:0016810">
    <property type="term" value="F:hydrolase activity, acting on carbon-nitrogen (but not peptide) bonds"/>
    <property type="evidence" value="ECO:0007669"/>
    <property type="project" value="InterPro"/>
</dbReference>
<dbReference type="InterPro" id="IPR006680">
    <property type="entry name" value="Amidohydro-rel"/>
</dbReference>
<proteinExistence type="predicted"/>
<dbReference type="InterPro" id="IPR011059">
    <property type="entry name" value="Metal-dep_hydrolase_composite"/>
</dbReference>
<keyword evidence="3" id="KW-1185">Reference proteome</keyword>
<reference evidence="2 3" key="1">
    <citation type="submission" date="2013-02" db="EMBL/GenBank/DDBJ databases">
        <title>A novel strain isolated from Lonar lake, Maharashtra, India.</title>
        <authorList>
            <person name="Singh A."/>
        </authorList>
    </citation>
    <scope>NUCLEOTIDE SEQUENCE [LARGE SCALE GENOMIC DNA]</scope>
    <source>
        <strain evidence="2 3">AK24</strain>
    </source>
</reference>
<dbReference type="GO" id="GO:0019213">
    <property type="term" value="F:deacetylase activity"/>
    <property type="evidence" value="ECO:0007669"/>
    <property type="project" value="InterPro"/>
</dbReference>
<protein>
    <submittedName>
        <fullName evidence="2">Amidohydrolase</fullName>
    </submittedName>
</protein>
<dbReference type="EMBL" id="AQHR01000110">
    <property type="protein sequence ID" value="EON75233.1"/>
    <property type="molecule type" value="Genomic_DNA"/>
</dbReference>
<dbReference type="PATRIC" id="fig|1288963.3.peg.4393"/>
<dbReference type="PANTHER" id="PTHR42717:SF1">
    <property type="entry name" value="IMIDAZOLONEPROPIONASE AND RELATED AMIDOHYDROLASES"/>
    <property type="match status" value="1"/>
</dbReference>
<name>R7ZMA8_9BACT</name>
<organism evidence="2 3">
    <name type="scientific">Lunatimonas lonarensis</name>
    <dbReference type="NCBI Taxonomy" id="1232681"/>
    <lineage>
        <taxon>Bacteria</taxon>
        <taxon>Pseudomonadati</taxon>
        <taxon>Bacteroidota</taxon>
        <taxon>Cytophagia</taxon>
        <taxon>Cytophagales</taxon>
        <taxon>Cyclobacteriaceae</taxon>
    </lineage>
</organism>
<dbReference type="InterPro" id="IPR020043">
    <property type="entry name" value="Deacetylase_Atu3266-like"/>
</dbReference>
<dbReference type="RefSeq" id="WP_010856517.1">
    <property type="nucleotide sequence ID" value="NZ_AQHR01000110.1"/>
</dbReference>
<dbReference type="AlphaFoldDB" id="R7ZMA8"/>
<dbReference type="STRING" id="1232681.ADIS_4404"/>
<dbReference type="OrthoDB" id="9775607at2"/>
<dbReference type="SUPFAM" id="SSF51338">
    <property type="entry name" value="Composite domain of metallo-dependent hydrolases"/>
    <property type="match status" value="1"/>
</dbReference>
<dbReference type="SUPFAM" id="SSF51556">
    <property type="entry name" value="Metallo-dependent hydrolases"/>
    <property type="match status" value="1"/>
</dbReference>
<dbReference type="InterPro" id="IPR032466">
    <property type="entry name" value="Metal_Hydrolase"/>
</dbReference>
<gene>
    <name evidence="2" type="ORF">ADIS_4404</name>
</gene>
<evidence type="ECO:0000313" key="3">
    <source>
        <dbReference type="Proteomes" id="UP000013909"/>
    </source>
</evidence>
<dbReference type="NCBIfam" id="NF006689">
    <property type="entry name" value="PRK09237.1"/>
    <property type="match status" value="1"/>
</dbReference>
<dbReference type="PANTHER" id="PTHR42717">
    <property type="entry name" value="DIHYDROOROTASE-RELATED"/>
    <property type="match status" value="1"/>
</dbReference>